<organism evidence="6 7">
    <name type="scientific">Aureibaculum marinum</name>
    <dbReference type="NCBI Taxonomy" id="2487930"/>
    <lineage>
        <taxon>Bacteria</taxon>
        <taxon>Pseudomonadati</taxon>
        <taxon>Bacteroidota</taxon>
        <taxon>Flavobacteriia</taxon>
        <taxon>Flavobacteriales</taxon>
        <taxon>Flavobacteriaceae</taxon>
        <taxon>Aureibaculum</taxon>
    </lineage>
</organism>
<dbReference type="AlphaFoldDB" id="A0A3N4NRV9"/>
<reference evidence="6 7" key="1">
    <citation type="submission" date="2018-11" db="EMBL/GenBank/DDBJ databases">
        <title>Aureibaculum marinum gen. nov., sp. nov., a member of the family Flavobacteriaceae isolated from the Bohai Sea.</title>
        <authorList>
            <person name="Ji X."/>
        </authorList>
    </citation>
    <scope>NUCLEOTIDE SEQUENCE [LARGE SCALE GENOMIC DNA]</scope>
    <source>
        <strain evidence="6 7">BH-SD17</strain>
    </source>
</reference>
<dbReference type="InterPro" id="IPR050624">
    <property type="entry name" value="HTH-type_Tx_Regulator"/>
</dbReference>
<dbReference type="PANTHER" id="PTHR43479">
    <property type="entry name" value="ACREF/ENVCD OPERON REPRESSOR-RELATED"/>
    <property type="match status" value="1"/>
</dbReference>
<dbReference type="FunFam" id="1.10.10.60:FF:000141">
    <property type="entry name" value="TetR family transcriptional regulator"/>
    <property type="match status" value="1"/>
</dbReference>
<dbReference type="InterPro" id="IPR001647">
    <property type="entry name" value="HTH_TetR"/>
</dbReference>
<dbReference type="Gene3D" id="1.10.357.10">
    <property type="entry name" value="Tetracycline Repressor, domain 2"/>
    <property type="match status" value="1"/>
</dbReference>
<proteinExistence type="predicted"/>
<feature type="DNA-binding region" description="H-T-H motif" evidence="4">
    <location>
        <begin position="22"/>
        <end position="41"/>
    </location>
</feature>
<dbReference type="PRINTS" id="PR00455">
    <property type="entry name" value="HTHTETR"/>
</dbReference>
<dbReference type="PROSITE" id="PS50977">
    <property type="entry name" value="HTH_TETR_2"/>
    <property type="match status" value="1"/>
</dbReference>
<dbReference type="Pfam" id="PF00440">
    <property type="entry name" value="TetR_N"/>
    <property type="match status" value="1"/>
</dbReference>
<keyword evidence="1" id="KW-0805">Transcription regulation</keyword>
<evidence type="ECO:0000256" key="3">
    <source>
        <dbReference type="ARBA" id="ARBA00023163"/>
    </source>
</evidence>
<dbReference type="OrthoDB" id="881297at2"/>
<dbReference type="Proteomes" id="UP000270856">
    <property type="component" value="Unassembled WGS sequence"/>
</dbReference>
<name>A0A3N4NRV9_9FLAO</name>
<dbReference type="EMBL" id="RPFJ01000015">
    <property type="protein sequence ID" value="RPD95816.1"/>
    <property type="molecule type" value="Genomic_DNA"/>
</dbReference>
<protein>
    <submittedName>
        <fullName evidence="6">TetR/AcrR family transcriptional regulator</fullName>
    </submittedName>
</protein>
<evidence type="ECO:0000313" key="6">
    <source>
        <dbReference type="EMBL" id="RPD95816.1"/>
    </source>
</evidence>
<dbReference type="Gene3D" id="1.10.10.60">
    <property type="entry name" value="Homeodomain-like"/>
    <property type="match status" value="1"/>
</dbReference>
<dbReference type="PANTHER" id="PTHR43479:SF11">
    <property type="entry name" value="ACREF_ENVCD OPERON REPRESSOR-RELATED"/>
    <property type="match status" value="1"/>
</dbReference>
<dbReference type="GO" id="GO:0003677">
    <property type="term" value="F:DNA binding"/>
    <property type="evidence" value="ECO:0007669"/>
    <property type="project" value="UniProtKB-UniRule"/>
</dbReference>
<keyword evidence="3" id="KW-0804">Transcription</keyword>
<comment type="caution">
    <text evidence="6">The sequence shown here is derived from an EMBL/GenBank/DDBJ whole genome shotgun (WGS) entry which is preliminary data.</text>
</comment>
<evidence type="ECO:0000313" key="7">
    <source>
        <dbReference type="Proteomes" id="UP000270856"/>
    </source>
</evidence>
<evidence type="ECO:0000256" key="4">
    <source>
        <dbReference type="PROSITE-ProRule" id="PRU00335"/>
    </source>
</evidence>
<evidence type="ECO:0000256" key="1">
    <source>
        <dbReference type="ARBA" id="ARBA00023015"/>
    </source>
</evidence>
<dbReference type="InterPro" id="IPR009057">
    <property type="entry name" value="Homeodomain-like_sf"/>
</dbReference>
<accession>A0A3N4NRV9</accession>
<evidence type="ECO:0000259" key="5">
    <source>
        <dbReference type="PROSITE" id="PS50977"/>
    </source>
</evidence>
<sequence length="202" mass="23888">MKDKILDTATNLFLNYGFKSVTMDDIAHNMGISKKTIYQHYPNKTKLIEASTIYTSNVINNGINQICKLNKNPIEEVYEIKRFVMKYLKNEKTSPQYQLQKYYPKIFEKLKKNKFNIMISCVKENLMRGISENLYRDSININFIATIYFHNVLILKDQEYFSAKEFSISELMDHYLEYHLRGLCTPKGLKILNKIIDKKQLN</sequence>
<feature type="domain" description="HTH tetR-type" evidence="5">
    <location>
        <begin position="1"/>
        <end position="59"/>
    </location>
</feature>
<gene>
    <name evidence="6" type="ORF">EGM88_11365</name>
</gene>
<keyword evidence="2 4" id="KW-0238">DNA-binding</keyword>
<keyword evidence="7" id="KW-1185">Reference proteome</keyword>
<dbReference type="RefSeq" id="WP_123898408.1">
    <property type="nucleotide sequence ID" value="NZ_RPFJ01000015.1"/>
</dbReference>
<evidence type="ECO:0000256" key="2">
    <source>
        <dbReference type="ARBA" id="ARBA00023125"/>
    </source>
</evidence>
<dbReference type="SUPFAM" id="SSF46689">
    <property type="entry name" value="Homeodomain-like"/>
    <property type="match status" value="1"/>
</dbReference>